<dbReference type="AlphaFoldDB" id="A0A3D9BD28"/>
<keyword evidence="2" id="KW-1185">Reference proteome</keyword>
<protein>
    <recommendedName>
        <fullName evidence="3">Endonuclease/exonuclease/phosphatase family protein</fullName>
    </recommendedName>
</protein>
<dbReference type="SUPFAM" id="SSF56219">
    <property type="entry name" value="DNase I-like"/>
    <property type="match status" value="1"/>
</dbReference>
<evidence type="ECO:0000313" key="1">
    <source>
        <dbReference type="EMBL" id="REC51504.1"/>
    </source>
</evidence>
<name>A0A3D9BD28_9FLAO</name>
<reference evidence="1 2" key="1">
    <citation type="journal article" date="2004" name="Emerg. Infect. Dis.">
        <title>Amoebae-resisting bacteria isolated from human nasal swabs by amoebal coculture.</title>
        <authorList>
            <person name="Greub G."/>
            <person name="La Scola B."/>
            <person name="Raoult D."/>
        </authorList>
    </citation>
    <scope>NUCLEOTIDE SEQUENCE [LARGE SCALE GENOMIC DNA]</scope>
    <source>
        <strain evidence="1 2">CCUG 51329</strain>
    </source>
</reference>
<proteinExistence type="predicted"/>
<dbReference type="InterPro" id="IPR036691">
    <property type="entry name" value="Endo/exonu/phosph_ase_sf"/>
</dbReference>
<gene>
    <name evidence="1" type="ORF">DRF68_05800</name>
</gene>
<dbReference type="Gene3D" id="3.60.10.10">
    <property type="entry name" value="Endonuclease/exonuclease/phosphatase"/>
    <property type="match status" value="1"/>
</dbReference>
<dbReference type="EMBL" id="QNVU01000008">
    <property type="protein sequence ID" value="REC51504.1"/>
    <property type="molecule type" value="Genomic_DNA"/>
</dbReference>
<accession>A0A3D9BD28</accession>
<dbReference type="Proteomes" id="UP000256924">
    <property type="component" value="Unassembled WGS sequence"/>
</dbReference>
<evidence type="ECO:0000313" key="2">
    <source>
        <dbReference type="Proteomes" id="UP000256924"/>
    </source>
</evidence>
<sequence>MNFKQGILKIATLNIDWARKKNSSGTAEFLNQFDLDFLILTEAVNLDLQNFPYKYLCSPIPENTVYENLNYSEYLKGEKAFRTVLYSKIPYSKKYAVTDDKTNLALEFKTELGKIVFYCTIIGTWFNRKPFVDIELQNTIHDCRKIYAENKNIFIVGDFNTSFRKGEEQFSINLKTTEALKNLFDELNIIPVTSEIEENIDHIVIPKSFSPNTECRIFVDKNVVSDHKGVFMTILN</sequence>
<organism evidence="1 2">
    <name type="scientific">Candidatus Chryseobacterium massiliense</name>
    <dbReference type="NCBI Taxonomy" id="204089"/>
    <lineage>
        <taxon>Bacteria</taxon>
        <taxon>Pseudomonadati</taxon>
        <taxon>Bacteroidota</taxon>
        <taxon>Flavobacteriia</taxon>
        <taxon>Flavobacteriales</taxon>
        <taxon>Weeksellaceae</taxon>
        <taxon>Chryseobacterium group</taxon>
        <taxon>Chryseobacterium</taxon>
    </lineage>
</organism>
<comment type="caution">
    <text evidence="1">The sequence shown here is derived from an EMBL/GenBank/DDBJ whole genome shotgun (WGS) entry which is preliminary data.</text>
</comment>
<evidence type="ECO:0008006" key="3">
    <source>
        <dbReference type="Google" id="ProtNLM"/>
    </source>
</evidence>